<proteinExistence type="predicted"/>
<feature type="signal peptide" evidence="1">
    <location>
        <begin position="1"/>
        <end position="22"/>
    </location>
</feature>
<evidence type="ECO:0000313" key="2">
    <source>
        <dbReference type="EMBL" id="SDI85759.1"/>
    </source>
</evidence>
<dbReference type="AlphaFoldDB" id="A0A1G8P013"/>
<keyword evidence="3" id="KW-1185">Reference proteome</keyword>
<sequence>MKLLTLIQAAALAVLAVFGAYASSETPKSCPSLAVSDHCDL</sequence>
<name>A0A1G8P013_9RHOB</name>
<dbReference type="EMBL" id="FNEJ01000011">
    <property type="protein sequence ID" value="SDI85759.1"/>
    <property type="molecule type" value="Genomic_DNA"/>
</dbReference>
<dbReference type="Proteomes" id="UP000199093">
    <property type="component" value="Unassembled WGS sequence"/>
</dbReference>
<accession>A0A1G8P013</accession>
<organism evidence="2 3">
    <name type="scientific">Salipiger marinus</name>
    <dbReference type="NCBI Taxonomy" id="555512"/>
    <lineage>
        <taxon>Bacteria</taxon>
        <taxon>Pseudomonadati</taxon>
        <taxon>Pseudomonadota</taxon>
        <taxon>Alphaproteobacteria</taxon>
        <taxon>Rhodobacterales</taxon>
        <taxon>Roseobacteraceae</taxon>
        <taxon>Salipiger</taxon>
    </lineage>
</organism>
<evidence type="ECO:0000256" key="1">
    <source>
        <dbReference type="SAM" id="SignalP"/>
    </source>
</evidence>
<protein>
    <submittedName>
        <fullName evidence="2">Uncharacterized protein</fullName>
    </submittedName>
</protein>
<feature type="chain" id="PRO_5011535069" evidence="1">
    <location>
        <begin position="23"/>
        <end position="41"/>
    </location>
</feature>
<keyword evidence="1" id="KW-0732">Signal</keyword>
<reference evidence="3" key="1">
    <citation type="submission" date="2016-10" db="EMBL/GenBank/DDBJ databases">
        <authorList>
            <person name="Varghese N."/>
            <person name="Submissions S."/>
        </authorList>
    </citation>
    <scope>NUCLEOTIDE SEQUENCE [LARGE SCALE GENOMIC DNA]</scope>
    <source>
        <strain evidence="3">DSM 26424</strain>
    </source>
</reference>
<evidence type="ECO:0000313" key="3">
    <source>
        <dbReference type="Proteomes" id="UP000199093"/>
    </source>
</evidence>
<gene>
    <name evidence="2" type="ORF">SAMN04487993_101190</name>
</gene>
<dbReference type="RefSeq" id="WP_269061872.1">
    <property type="nucleotide sequence ID" value="NZ_FNEJ01000011.1"/>
</dbReference>